<evidence type="ECO:0000256" key="7">
    <source>
        <dbReference type="SAM" id="Coils"/>
    </source>
</evidence>
<feature type="transmembrane region" description="Helical" evidence="8">
    <location>
        <begin position="163"/>
        <end position="182"/>
    </location>
</feature>
<dbReference type="EMBL" id="JADGMS010000005">
    <property type="protein sequence ID" value="KAF9682102.1"/>
    <property type="molecule type" value="Genomic_DNA"/>
</dbReference>
<keyword evidence="3 7" id="KW-0175">Coiled coil</keyword>
<dbReference type="PANTHER" id="PTHR46373:SF12">
    <property type="entry name" value="PROTEIN RKD5"/>
    <property type="match status" value="1"/>
</dbReference>
<evidence type="ECO:0000256" key="8">
    <source>
        <dbReference type="SAM" id="Phobius"/>
    </source>
</evidence>
<keyword evidence="11" id="KW-1185">Reference proteome</keyword>
<organism evidence="10 11">
    <name type="scientific">Salix dunnii</name>
    <dbReference type="NCBI Taxonomy" id="1413687"/>
    <lineage>
        <taxon>Eukaryota</taxon>
        <taxon>Viridiplantae</taxon>
        <taxon>Streptophyta</taxon>
        <taxon>Embryophyta</taxon>
        <taxon>Tracheophyta</taxon>
        <taxon>Spermatophyta</taxon>
        <taxon>Magnoliopsida</taxon>
        <taxon>eudicotyledons</taxon>
        <taxon>Gunneridae</taxon>
        <taxon>Pentapetalae</taxon>
        <taxon>rosids</taxon>
        <taxon>fabids</taxon>
        <taxon>Malpighiales</taxon>
        <taxon>Salicaceae</taxon>
        <taxon>Saliceae</taxon>
        <taxon>Salix</taxon>
    </lineage>
</organism>
<evidence type="ECO:0000256" key="3">
    <source>
        <dbReference type="ARBA" id="ARBA00023054"/>
    </source>
</evidence>
<comment type="function">
    <text evidence="1">Putative transcription factor.</text>
</comment>
<dbReference type="GO" id="GO:0003677">
    <property type="term" value="F:DNA binding"/>
    <property type="evidence" value="ECO:0007669"/>
    <property type="project" value="UniProtKB-KW"/>
</dbReference>
<name>A0A835MX41_9ROSI</name>
<dbReference type="PANTHER" id="PTHR46373">
    <property type="entry name" value="PROTEIN RKD4"/>
    <property type="match status" value="1"/>
</dbReference>
<reference evidence="10 11" key="1">
    <citation type="submission" date="2020-10" db="EMBL/GenBank/DDBJ databases">
        <title>Plant Genome Project.</title>
        <authorList>
            <person name="Zhang R.-G."/>
        </authorList>
    </citation>
    <scope>NUCLEOTIDE SEQUENCE [LARGE SCALE GENOMIC DNA]</scope>
    <source>
        <strain evidence="10">FAFU-HL-1</strain>
        <tissue evidence="10">Leaf</tissue>
    </source>
</reference>
<keyword evidence="6" id="KW-0539">Nucleus</keyword>
<evidence type="ECO:0000313" key="10">
    <source>
        <dbReference type="EMBL" id="KAF9682102.1"/>
    </source>
</evidence>
<dbReference type="OrthoDB" id="6270329at2759"/>
<keyword evidence="8" id="KW-0812">Transmembrane</keyword>
<keyword evidence="4" id="KW-0238">DNA-binding</keyword>
<evidence type="ECO:0000256" key="6">
    <source>
        <dbReference type="ARBA" id="ARBA00023242"/>
    </source>
</evidence>
<proteinExistence type="predicted"/>
<dbReference type="InterPro" id="IPR044607">
    <property type="entry name" value="RKD-like"/>
</dbReference>
<dbReference type="AlphaFoldDB" id="A0A835MX41"/>
<keyword evidence="2" id="KW-0805">Transcription regulation</keyword>
<comment type="caution">
    <text evidence="10">The sequence shown here is derived from an EMBL/GenBank/DDBJ whole genome shotgun (WGS) entry which is preliminary data.</text>
</comment>
<evidence type="ECO:0000313" key="11">
    <source>
        <dbReference type="Proteomes" id="UP000657918"/>
    </source>
</evidence>
<dbReference type="Pfam" id="PF02042">
    <property type="entry name" value="RWP-RK"/>
    <property type="match status" value="1"/>
</dbReference>
<sequence>MESISHKSIFTALLRAENSRFTNASRALMYPIYGPGDQPQALNRHPDVKDCIHDSGSYKGVRLPSGQDIFSQKLVLDPSFTLISLSAFPPDFLHESLCCIFSALCDDAYQGKSLLNATMNALFTVPNSVNSESRSTVQHENIEEKPTVLGRGLYIQEITMHDLLLLFFYSFMASSLIALLVFENNINKELVRSLHVYRLKDGKEKEVEREFVFSVDGPYVEMKTGPMLRLRRFQVLELFEGQVIGLWRCLFAFHVNNPPHLSHSSFLLSVSRNPKLKSIPTLAKDIHFILKLSCRTDNEEPSGFSSKGTCEVDRDNCHHSKKSLPALDQDLNCLPYSVSPSELSKSERIELCAAGVMEKKKKRAASEDIARIALEDVVKCFGLPIVEASRNLKVGLTVLKRKCRELGIPRWPHRKIKSLDSLIHSLQEEAERHEQDNEDTTMAVAKRRRMLEREKETIEKKPFMEIQSETKRFRQDVFKRRHRARALGNQGL</sequence>
<feature type="coiled-coil region" evidence="7">
    <location>
        <begin position="416"/>
        <end position="443"/>
    </location>
</feature>
<evidence type="ECO:0000259" key="9">
    <source>
        <dbReference type="PROSITE" id="PS51519"/>
    </source>
</evidence>
<feature type="domain" description="RWP-RK" evidence="9">
    <location>
        <begin position="354"/>
        <end position="439"/>
    </location>
</feature>
<dbReference type="Proteomes" id="UP000657918">
    <property type="component" value="Unassembled WGS sequence"/>
</dbReference>
<evidence type="ECO:0000256" key="1">
    <source>
        <dbReference type="ARBA" id="ARBA00004049"/>
    </source>
</evidence>
<evidence type="ECO:0000256" key="5">
    <source>
        <dbReference type="ARBA" id="ARBA00023163"/>
    </source>
</evidence>
<dbReference type="InterPro" id="IPR003035">
    <property type="entry name" value="RWP-RK_dom"/>
</dbReference>
<protein>
    <recommendedName>
        <fullName evidence="9">RWP-RK domain-containing protein</fullName>
    </recommendedName>
</protein>
<dbReference type="PROSITE" id="PS51519">
    <property type="entry name" value="RWP_RK"/>
    <property type="match status" value="1"/>
</dbReference>
<keyword evidence="8" id="KW-0472">Membrane</keyword>
<keyword evidence="5" id="KW-0804">Transcription</keyword>
<evidence type="ECO:0000256" key="2">
    <source>
        <dbReference type="ARBA" id="ARBA00023015"/>
    </source>
</evidence>
<keyword evidence="8" id="KW-1133">Transmembrane helix</keyword>
<evidence type="ECO:0000256" key="4">
    <source>
        <dbReference type="ARBA" id="ARBA00023125"/>
    </source>
</evidence>
<gene>
    <name evidence="10" type="ORF">SADUNF_Sadunf05G0073400</name>
</gene>
<dbReference type="GO" id="GO:0003700">
    <property type="term" value="F:DNA-binding transcription factor activity"/>
    <property type="evidence" value="ECO:0007669"/>
    <property type="project" value="InterPro"/>
</dbReference>
<accession>A0A835MX41</accession>